<sequence length="320" mass="37042">MGVYHVMGLGKNPGVVTVPLSLVYILQLGQALEIEKAKDFFKSSGELERKGSYERGKGMVEAVIVFTSKETIEGTVLNSCQSKWFGFGFNRGDRSYTLESVYMKFFNKLFDYFEEKFGFRPKEFRMFAVEVNHQDFEDCFKKIGTTLNALKDKEIWGSIIGGSNQINIAILTAGAYKATVSRYYYVFQSAQNLLEPEGIEKPSRENLNEIVCETIRRWQELPIFNIEIGDLLKKINEVFEGRKKVNRKEIEGVLESCGFGKQYLAKLRNFLVFKDDTVERTHLFERLINIWGLVDESVINFSEWKKWAEENTILHEIQIF</sequence>
<proteinExistence type="predicted"/>
<dbReference type="EMBL" id="DSYZ01000160">
    <property type="protein sequence ID" value="HGT83740.1"/>
    <property type="molecule type" value="Genomic_DNA"/>
</dbReference>
<accession>A0A7J3M5N0</accession>
<evidence type="ECO:0000313" key="1">
    <source>
        <dbReference type="EMBL" id="HGT83740.1"/>
    </source>
</evidence>
<organism evidence="1">
    <name type="scientific">Archaeoglobus fulgidus</name>
    <dbReference type="NCBI Taxonomy" id="2234"/>
    <lineage>
        <taxon>Archaea</taxon>
        <taxon>Methanobacteriati</taxon>
        <taxon>Methanobacteriota</taxon>
        <taxon>Archaeoglobi</taxon>
        <taxon>Archaeoglobales</taxon>
        <taxon>Archaeoglobaceae</taxon>
        <taxon>Archaeoglobus</taxon>
    </lineage>
</organism>
<protein>
    <submittedName>
        <fullName evidence="1">Uncharacterized protein</fullName>
    </submittedName>
</protein>
<comment type="caution">
    <text evidence="1">The sequence shown here is derived from an EMBL/GenBank/DDBJ whole genome shotgun (WGS) entry which is preliminary data.</text>
</comment>
<dbReference type="AlphaFoldDB" id="A0A7J3M5N0"/>
<name>A0A7J3M5N0_ARCFL</name>
<gene>
    <name evidence="1" type="ORF">ENT52_08475</name>
</gene>
<reference evidence="1" key="1">
    <citation type="journal article" date="2020" name="mSystems">
        <title>Genome- and Community-Level Interaction Insights into Carbon Utilization and Element Cycling Functions of Hydrothermarchaeota in Hydrothermal Sediment.</title>
        <authorList>
            <person name="Zhou Z."/>
            <person name="Liu Y."/>
            <person name="Xu W."/>
            <person name="Pan J."/>
            <person name="Luo Z.H."/>
            <person name="Li M."/>
        </authorList>
    </citation>
    <scope>NUCLEOTIDE SEQUENCE [LARGE SCALE GENOMIC DNA]</scope>
    <source>
        <strain evidence="1">SpSt-587</strain>
    </source>
</reference>